<sequence>MPQMSSAQELFHEAAQQGALAQPQPWWKIQLFVWEPVLFGTWDGVFTSCMINIFGVVLFLRTGWLVGNTGVLLGLLLVSFVILVALVTVLSGIGIGEHSGVGSGGVYSMISSVLGGQTGGTIGLLYVFGQCVAGAMYITGFAESISDLLGFGNIWAVRGISVAVLLALLGINLAGVKWIIRLQLLLLFLLAVSTLDFVVGSFTHLDPEHGFIGYSPELLQNNALPDYSPGESFSTVFGVFFPAATGVMAGFNMGGDLREPAASIPLGSLAAVGISWFLYIIFTFLLGAICTREALRSDFLIAQKRGPNKTPIAAICLTSFVTMAFVLVGQVNVLAPIVTINFMMTYIAVDYSYFSLSMSHCNFPQVPEPVIRDGPEALHCSEHLLLGKAPSYGSDDLDRSLSEGTLLEFTKDMDHLLQLNRRLESSQPKSGEYNRIPESQKRKCKKATKQTLQDSFLLDLKSPPSFPTKDSDGSPSASWEGQEFYQSKKILRSEVTHPGGAQEQLIPDVCNQPRASGEDFFRKSRLQEQEFQRRSTSFYTHMCNPWVSLLGAVGSLLIMLAIQWVYTLVNMGIATIVYFYIGRASPGLHLGSASNFSFFRWMKSLLIPSYRSLQSPREQIILAPSLARVDMAMTQLTQENADFATRNRYHHSFMSREQLMPLY</sequence>
<protein>
    <submittedName>
        <fullName evidence="2">Solute carrier family 12 member 8 isoform X2</fullName>
    </submittedName>
</protein>
<accession>A0AC58MJ69</accession>
<keyword evidence="1" id="KW-1185">Reference proteome</keyword>
<evidence type="ECO:0000313" key="1">
    <source>
        <dbReference type="Proteomes" id="UP001732720"/>
    </source>
</evidence>
<gene>
    <name evidence="2" type="primary">Slc12a8</name>
</gene>
<evidence type="ECO:0000313" key="2">
    <source>
        <dbReference type="RefSeq" id="XP_073929447.1"/>
    </source>
</evidence>
<dbReference type="Proteomes" id="UP001732720">
    <property type="component" value="Chromosome 5"/>
</dbReference>
<organism evidence="1 2">
    <name type="scientific">Castor canadensis</name>
    <name type="common">American beaver</name>
    <dbReference type="NCBI Taxonomy" id="51338"/>
    <lineage>
        <taxon>Eukaryota</taxon>
        <taxon>Metazoa</taxon>
        <taxon>Chordata</taxon>
        <taxon>Craniata</taxon>
        <taxon>Vertebrata</taxon>
        <taxon>Euteleostomi</taxon>
        <taxon>Mammalia</taxon>
        <taxon>Eutheria</taxon>
        <taxon>Euarchontoglires</taxon>
        <taxon>Glires</taxon>
        <taxon>Rodentia</taxon>
        <taxon>Castorimorpha</taxon>
        <taxon>Castoridae</taxon>
        <taxon>Castor</taxon>
    </lineage>
</organism>
<dbReference type="RefSeq" id="XP_073929447.1">
    <property type="nucleotide sequence ID" value="XM_074073346.1"/>
</dbReference>
<proteinExistence type="predicted"/>
<reference evidence="2" key="1">
    <citation type="submission" date="2025-08" db="UniProtKB">
        <authorList>
            <consortium name="RefSeq"/>
        </authorList>
    </citation>
    <scope>IDENTIFICATION</scope>
</reference>
<name>A0AC58MJ69_CASCN</name>